<dbReference type="Pfam" id="PF00903">
    <property type="entry name" value="Glyoxalase"/>
    <property type="match status" value="1"/>
</dbReference>
<name>A0A0P0YXM3_9HYPH</name>
<dbReference type="InterPro" id="IPR037523">
    <property type="entry name" value="VOC_core"/>
</dbReference>
<dbReference type="RefSeq" id="WP_060607890.1">
    <property type="nucleotide sequence ID" value="NZ_BBWQ01000018.1"/>
</dbReference>
<dbReference type="GO" id="GO:0051213">
    <property type="term" value="F:dioxygenase activity"/>
    <property type="evidence" value="ECO:0007669"/>
    <property type="project" value="UniProtKB-KW"/>
</dbReference>
<proteinExistence type="predicted"/>
<feature type="domain" description="VOC" evidence="1">
    <location>
        <begin position="4"/>
        <end position="126"/>
    </location>
</feature>
<protein>
    <submittedName>
        <fullName evidence="2">Glyoxalase/bleomycin resistance protein/dioxygenase</fullName>
    </submittedName>
</protein>
<organism evidence="2">
    <name type="scientific">Aureimonas altamirensis</name>
    <dbReference type="NCBI Taxonomy" id="370622"/>
    <lineage>
        <taxon>Bacteria</taxon>
        <taxon>Pseudomonadati</taxon>
        <taxon>Pseudomonadota</taxon>
        <taxon>Alphaproteobacteria</taxon>
        <taxon>Hyphomicrobiales</taxon>
        <taxon>Aurantimonadaceae</taxon>
        <taxon>Aureimonas</taxon>
    </lineage>
</organism>
<keyword evidence="2" id="KW-0560">Oxidoreductase</keyword>
<dbReference type="PANTHER" id="PTHR36503:SF1">
    <property type="entry name" value="BLR2520 PROTEIN"/>
    <property type="match status" value="1"/>
</dbReference>
<dbReference type="Gene3D" id="3.10.180.10">
    <property type="entry name" value="2,3-Dihydroxybiphenyl 1,2-Dioxygenase, domain 1"/>
    <property type="match status" value="1"/>
</dbReference>
<evidence type="ECO:0000313" key="2">
    <source>
        <dbReference type="EMBL" id="BAT26149.1"/>
    </source>
</evidence>
<dbReference type="PROSITE" id="PS51819">
    <property type="entry name" value="VOC"/>
    <property type="match status" value="1"/>
</dbReference>
<dbReference type="PANTHER" id="PTHR36503">
    <property type="entry name" value="BLR2520 PROTEIN"/>
    <property type="match status" value="1"/>
</dbReference>
<sequence length="132" mass="14303">MKGKISIVTLGVTDLARATNFYEALGFKRYPFDAQGVAFFELDGSWLSLYPREALADDASVAPAGVGFRGITLAHNVAEKGDVDTALAEAERVGARIVKQATDVFWGGRSGYFADPDGFLWEVAWNPLIDLT</sequence>
<dbReference type="AlphaFoldDB" id="A0A0P0YXM3"/>
<dbReference type="InterPro" id="IPR004360">
    <property type="entry name" value="Glyas_Fos-R_dOase_dom"/>
</dbReference>
<keyword evidence="2" id="KW-0223">Dioxygenase</keyword>
<accession>A0A0P0YXM3</accession>
<dbReference type="EMBL" id="LC066371">
    <property type="protein sequence ID" value="BAT26149.1"/>
    <property type="molecule type" value="Genomic_DNA"/>
</dbReference>
<dbReference type="InterPro" id="IPR029068">
    <property type="entry name" value="Glyas_Bleomycin-R_OHBP_Dase"/>
</dbReference>
<evidence type="ECO:0000259" key="1">
    <source>
        <dbReference type="PROSITE" id="PS51819"/>
    </source>
</evidence>
<dbReference type="CDD" id="cd07251">
    <property type="entry name" value="VOC_like"/>
    <property type="match status" value="1"/>
</dbReference>
<reference evidence="2" key="1">
    <citation type="journal article" date="2015" name="Proc. Natl. Acad. Sci. U.S.A.">
        <title>Bacterial clade with the ribosomal RNA operon on a small plasmid rather than the chromosome.</title>
        <authorList>
            <person name="Anda M."/>
            <person name="Ohtsubo Y."/>
            <person name="Okubo T."/>
            <person name="Sugawara M."/>
            <person name="Nagata Y."/>
            <person name="Tsuda M."/>
            <person name="Minamisawa K."/>
            <person name="Mitsui H."/>
        </authorList>
    </citation>
    <scope>NUCLEOTIDE SEQUENCE</scope>
    <source>
        <strain evidence="2">DSM 21988</strain>
    </source>
</reference>
<dbReference type="SUPFAM" id="SSF54593">
    <property type="entry name" value="Glyoxalase/Bleomycin resistance protein/Dihydroxybiphenyl dioxygenase"/>
    <property type="match status" value="1"/>
</dbReference>